<feature type="compositionally biased region" description="Low complexity" evidence="13">
    <location>
        <begin position="164"/>
        <end position="175"/>
    </location>
</feature>
<dbReference type="InterPro" id="IPR036390">
    <property type="entry name" value="WH_DNA-bd_sf"/>
</dbReference>
<dbReference type="InterPro" id="IPR027417">
    <property type="entry name" value="P-loop_NTPase"/>
</dbReference>
<feature type="domain" description="HRDC" evidence="14">
    <location>
        <begin position="1064"/>
        <end position="1144"/>
    </location>
</feature>
<dbReference type="Proteomes" id="UP000323386">
    <property type="component" value="Unassembled WGS sequence"/>
</dbReference>
<keyword evidence="10" id="KW-0539">Nucleus</keyword>
<feature type="compositionally biased region" description="Polar residues" evidence="13">
    <location>
        <begin position="1042"/>
        <end position="1057"/>
    </location>
</feature>
<evidence type="ECO:0000256" key="7">
    <source>
        <dbReference type="ARBA" id="ARBA00022840"/>
    </source>
</evidence>
<dbReference type="GO" id="GO:0016787">
    <property type="term" value="F:hydrolase activity"/>
    <property type="evidence" value="ECO:0007669"/>
    <property type="project" value="UniProtKB-KW"/>
</dbReference>
<dbReference type="CDD" id="cd18794">
    <property type="entry name" value="SF2_C_RecQ"/>
    <property type="match status" value="1"/>
</dbReference>
<dbReference type="Pfam" id="PF09382">
    <property type="entry name" value="RQC"/>
    <property type="match status" value="1"/>
</dbReference>
<dbReference type="SMART" id="SM00487">
    <property type="entry name" value="DEXDc"/>
    <property type="match status" value="1"/>
</dbReference>
<dbReference type="GO" id="GO:0043138">
    <property type="term" value="F:3'-5' DNA helicase activity"/>
    <property type="evidence" value="ECO:0007669"/>
    <property type="project" value="UniProtKB-EC"/>
</dbReference>
<comment type="similarity">
    <text evidence="3">Belongs to the helicase family. RecQ subfamily.</text>
</comment>
<feature type="region of interest" description="Disordered" evidence="13">
    <location>
        <begin position="1166"/>
        <end position="1237"/>
    </location>
</feature>
<dbReference type="InterPro" id="IPR044876">
    <property type="entry name" value="HRDC_dom_sf"/>
</dbReference>
<evidence type="ECO:0000256" key="9">
    <source>
        <dbReference type="ARBA" id="ARBA00023235"/>
    </source>
</evidence>
<dbReference type="SUPFAM" id="SSF46785">
    <property type="entry name" value="Winged helix' DNA-binding domain"/>
    <property type="match status" value="1"/>
</dbReference>
<evidence type="ECO:0000256" key="12">
    <source>
        <dbReference type="ARBA" id="ARBA00034808"/>
    </source>
</evidence>
<evidence type="ECO:0000256" key="3">
    <source>
        <dbReference type="ARBA" id="ARBA00005446"/>
    </source>
</evidence>
<dbReference type="FunFam" id="3.40.50.300:FF:001975">
    <property type="entry name" value="ATP-dependent DNA helicase"/>
    <property type="match status" value="1"/>
</dbReference>
<accession>A0A5C3EYW7</accession>
<dbReference type="GO" id="GO:0000724">
    <property type="term" value="P:double-strand break repair via homologous recombination"/>
    <property type="evidence" value="ECO:0007669"/>
    <property type="project" value="TreeGrafter"/>
</dbReference>
<evidence type="ECO:0000256" key="8">
    <source>
        <dbReference type="ARBA" id="ARBA00023125"/>
    </source>
</evidence>
<dbReference type="NCBIfam" id="TIGR00614">
    <property type="entry name" value="recQ_fam"/>
    <property type="match status" value="1"/>
</dbReference>
<evidence type="ECO:0000256" key="11">
    <source>
        <dbReference type="ARBA" id="ARBA00034617"/>
    </source>
</evidence>
<feature type="compositionally biased region" description="Basic and acidic residues" evidence="13">
    <location>
        <begin position="1023"/>
        <end position="1035"/>
    </location>
</feature>
<feature type="region of interest" description="Disordered" evidence="13">
    <location>
        <begin position="1"/>
        <end position="82"/>
    </location>
</feature>
<feature type="domain" description="Helicase C-terminal" evidence="16">
    <location>
        <begin position="661"/>
        <end position="813"/>
    </location>
</feature>
<dbReference type="GO" id="GO:0005634">
    <property type="term" value="C:nucleus"/>
    <property type="evidence" value="ECO:0007669"/>
    <property type="project" value="UniProtKB-SubCell"/>
</dbReference>
<evidence type="ECO:0000256" key="1">
    <source>
        <dbReference type="ARBA" id="ARBA00001947"/>
    </source>
</evidence>
<keyword evidence="5" id="KW-0378">Hydrolase</keyword>
<dbReference type="CDD" id="cd17920">
    <property type="entry name" value="DEXHc_RecQ"/>
    <property type="match status" value="1"/>
</dbReference>
<feature type="region of interest" description="Disordered" evidence="13">
    <location>
        <begin position="240"/>
        <end position="271"/>
    </location>
</feature>
<evidence type="ECO:0000256" key="10">
    <source>
        <dbReference type="ARBA" id="ARBA00023242"/>
    </source>
</evidence>
<dbReference type="InterPro" id="IPR014001">
    <property type="entry name" value="Helicase_ATP-bd"/>
</dbReference>
<keyword evidence="6" id="KW-0347">Helicase</keyword>
<dbReference type="AlphaFoldDB" id="A0A5C3EYW7"/>
<feature type="region of interest" description="Disordered" evidence="13">
    <location>
        <begin position="1017"/>
        <end position="1036"/>
    </location>
</feature>
<keyword evidence="18" id="KW-1185">Reference proteome</keyword>
<evidence type="ECO:0000256" key="2">
    <source>
        <dbReference type="ARBA" id="ARBA00004123"/>
    </source>
</evidence>
<dbReference type="Pfam" id="PF16124">
    <property type="entry name" value="RecQ_Zn_bind"/>
    <property type="match status" value="1"/>
</dbReference>
<feature type="region of interest" description="Disordered" evidence="13">
    <location>
        <begin position="94"/>
        <end position="179"/>
    </location>
</feature>
<comment type="cofactor">
    <cofactor evidence="1">
        <name>Zn(2+)</name>
        <dbReference type="ChEBI" id="CHEBI:29105"/>
    </cofactor>
</comment>
<dbReference type="Pfam" id="PF00270">
    <property type="entry name" value="DEAD"/>
    <property type="match status" value="1"/>
</dbReference>
<dbReference type="SMART" id="SM00956">
    <property type="entry name" value="RQC"/>
    <property type="match status" value="1"/>
</dbReference>
<dbReference type="Gene3D" id="1.10.10.10">
    <property type="entry name" value="Winged helix-like DNA-binding domain superfamily/Winged helix DNA-binding domain"/>
    <property type="match status" value="1"/>
</dbReference>
<evidence type="ECO:0000256" key="13">
    <source>
        <dbReference type="SAM" id="MobiDB-lite"/>
    </source>
</evidence>
<evidence type="ECO:0000256" key="4">
    <source>
        <dbReference type="ARBA" id="ARBA00022741"/>
    </source>
</evidence>
<dbReference type="InterPro" id="IPR018982">
    <property type="entry name" value="RQC_domain"/>
</dbReference>
<keyword evidence="8" id="KW-0238">DNA-binding</keyword>
<dbReference type="GO" id="GO:0009378">
    <property type="term" value="F:four-way junction helicase activity"/>
    <property type="evidence" value="ECO:0007669"/>
    <property type="project" value="TreeGrafter"/>
</dbReference>
<dbReference type="SUPFAM" id="SSF52540">
    <property type="entry name" value="P-loop containing nucleoside triphosphate hydrolases"/>
    <property type="match status" value="1"/>
</dbReference>
<keyword evidence="7" id="KW-0067">ATP-binding</keyword>
<protein>
    <recommendedName>
        <fullName evidence="12">DNA 3'-5' helicase</fullName>
        <ecNumber evidence="12">5.6.2.4</ecNumber>
    </recommendedName>
</protein>
<comment type="subcellular location">
    <subcellularLocation>
        <location evidence="2">Nucleus</location>
    </subcellularLocation>
</comment>
<dbReference type="InterPro" id="IPR002464">
    <property type="entry name" value="DNA/RNA_helicase_DEAH_CS"/>
</dbReference>
<feature type="compositionally biased region" description="Basic and acidic residues" evidence="13">
    <location>
        <begin position="300"/>
        <end position="310"/>
    </location>
</feature>
<comment type="catalytic activity">
    <reaction evidence="11">
        <text>Couples ATP hydrolysis with the unwinding of duplex DNA by translocating in the 3'-5' direction.</text>
        <dbReference type="EC" id="5.6.2.4"/>
    </reaction>
</comment>
<evidence type="ECO:0000313" key="18">
    <source>
        <dbReference type="Proteomes" id="UP000323386"/>
    </source>
</evidence>
<sequence>MRTGSPSVASGVPRRYAASSSDRLPARLTAASTAALDVKPPPPGSSPAITIDLDDDEDLDDDRPLHRRRPSPDQNYGNDHDDIVLIKAENAAAAARLVGDADRSNDSMVIPVKRDSPGPITPRGGQGHVKRPRVSAEGTLSDAASSRHGQRDRDEDPASSQAAPGSTSSTGRPTSDLIKRTDRDLVELLKQTKANLKRVRLELVSLVEDPNAADEAYVRMQESFLNQRVKQIQEELDARGVDPSGHSATPLRAASPPQQAPSSGTSTGASASNVFVPAARSGVDAATGHDELFRPGSISRADRPQTDSRPTDGASARCDTFAARPQGQDDGSRRPRSPTPDFDDDAIEWNEVPDVPIAGPSRPAPMVPAAPVRAAPPPPPQDDAIDIDEFYGDGDDIDYDDAPAEVRAQILGPSMDQLPKSKETRDQLVYPWSQEVVYALRELFQLKNFRKHQLEAINAALSGRDVFCLMPTGGGKSLCYQIPAVVTKGRTDGVTIVISPLLSLIHDQVQSLVQKDIPAVALSGKMSAGDRADVFRELTKRETSIRLLYLTPEFVGKSSKATEIFGLLYRTKRLARFVVDEAHCVSQWGHDFRPDYKDLGRLRQEYPKIPFMALTATANIRVREDVTNQLQLDKPVALQQSFNRPNLEYHVRDKPSTKAKHLDAIAGFIKTYHAGKTGIIYCNSRKSCEEVAHDLSEKHDIRAKHYHAHLSDADRTMIQNQWKTGEFEVVVATVAFGMGIDKPNVRFVIHHSMPRSVEGFYQETGRAGRDGKTSVCVLYYTYNDFRQLQNQIQEDDLPRVQKDQQLENLKEVLSYCENRTDCRKMQILRYFNETFSPANCHRSCDVCIEKDGKVVKHDFTELAKVAIKLVKAILATKKRVTLIYCADVFRGARTQATREHHDPKAYFWGTGAHLSNDQCRRLFQRLQALNALEDETRSIGGYTQFYLKLGPRAKDVLNGSLKVELEIRPEKAGKGTAAAVATTTAATKRSTGRPIAATRPVAVSDFEFADDAHDISNVPLSPDKARAPRNADRAKRAPLSRNVVNTRSAVGSGSGSADRTREERDVSQQCYEALAKLRSETIEKLGCAESEVFTDEQLQVLSAMLPRDDMTLRDAIGITGPKRYVRSSDFLAVCIDYRQKQDRLGGKAAAPRAAAVGATAKGAIDLSSFSYNDPSPPRSKSGASGPTAAAASRRAPPTSSSSTARPGAGASSRASTSRSAAGTAASVIRPMPILPRR</sequence>
<feature type="compositionally biased region" description="Low complexity" evidence="13">
    <location>
        <begin position="262"/>
        <end position="271"/>
    </location>
</feature>
<dbReference type="PROSITE" id="PS50967">
    <property type="entry name" value="HRDC"/>
    <property type="match status" value="1"/>
</dbReference>
<feature type="region of interest" description="Disordered" evidence="13">
    <location>
        <begin position="1041"/>
        <end position="1064"/>
    </location>
</feature>
<name>A0A5C3EYW7_9BASI</name>
<dbReference type="SMART" id="SM00490">
    <property type="entry name" value="HELICc"/>
    <property type="match status" value="1"/>
</dbReference>
<evidence type="ECO:0000256" key="6">
    <source>
        <dbReference type="ARBA" id="ARBA00022806"/>
    </source>
</evidence>
<dbReference type="PROSITE" id="PS00690">
    <property type="entry name" value="DEAH_ATP_HELICASE"/>
    <property type="match status" value="1"/>
</dbReference>
<dbReference type="OrthoDB" id="10261556at2759"/>
<dbReference type="PROSITE" id="PS51192">
    <property type="entry name" value="HELICASE_ATP_BIND_1"/>
    <property type="match status" value="1"/>
</dbReference>
<feature type="domain" description="Helicase ATP-binding" evidence="15">
    <location>
        <begin position="457"/>
        <end position="636"/>
    </location>
</feature>
<dbReference type="Pfam" id="PF00271">
    <property type="entry name" value="Helicase_C"/>
    <property type="match status" value="1"/>
</dbReference>
<evidence type="ECO:0000313" key="17">
    <source>
        <dbReference type="EMBL" id="SPO37473.1"/>
    </source>
</evidence>
<feature type="compositionally biased region" description="Low complexity" evidence="13">
    <location>
        <begin position="1181"/>
        <end position="1226"/>
    </location>
</feature>
<dbReference type="GO" id="GO:0005694">
    <property type="term" value="C:chromosome"/>
    <property type="evidence" value="ECO:0007669"/>
    <property type="project" value="TreeGrafter"/>
</dbReference>
<dbReference type="InterPro" id="IPR001650">
    <property type="entry name" value="Helicase_C-like"/>
</dbReference>
<dbReference type="Gene3D" id="3.40.50.300">
    <property type="entry name" value="P-loop containing nucleotide triphosphate hydrolases"/>
    <property type="match status" value="2"/>
</dbReference>
<dbReference type="InterPro" id="IPR002121">
    <property type="entry name" value="HRDC_dom"/>
</dbReference>
<dbReference type="InterPro" id="IPR032284">
    <property type="entry name" value="RecQ_Zn-bd"/>
</dbReference>
<organism evidence="17 18">
    <name type="scientific">Pseudozyma flocculosa</name>
    <dbReference type="NCBI Taxonomy" id="84751"/>
    <lineage>
        <taxon>Eukaryota</taxon>
        <taxon>Fungi</taxon>
        <taxon>Dikarya</taxon>
        <taxon>Basidiomycota</taxon>
        <taxon>Ustilaginomycotina</taxon>
        <taxon>Ustilaginomycetes</taxon>
        <taxon>Ustilaginales</taxon>
        <taxon>Ustilaginaceae</taxon>
        <taxon>Pseudozyma</taxon>
    </lineage>
</organism>
<dbReference type="InterPro" id="IPR036388">
    <property type="entry name" value="WH-like_DNA-bd_sf"/>
</dbReference>
<dbReference type="PANTHER" id="PTHR13710">
    <property type="entry name" value="DNA HELICASE RECQ FAMILY MEMBER"/>
    <property type="match status" value="1"/>
</dbReference>
<feature type="region of interest" description="Disordered" evidence="13">
    <location>
        <begin position="287"/>
        <end position="383"/>
    </location>
</feature>
<dbReference type="SUPFAM" id="SSF47819">
    <property type="entry name" value="HRDC-like"/>
    <property type="match status" value="1"/>
</dbReference>
<evidence type="ECO:0000259" key="14">
    <source>
        <dbReference type="PROSITE" id="PS50967"/>
    </source>
</evidence>
<keyword evidence="4" id="KW-0547">Nucleotide-binding</keyword>
<dbReference type="GO" id="GO:0005737">
    <property type="term" value="C:cytoplasm"/>
    <property type="evidence" value="ECO:0007669"/>
    <property type="project" value="TreeGrafter"/>
</dbReference>
<gene>
    <name evidence="17" type="ORF">PSFLO_02948</name>
</gene>
<dbReference type="Gene3D" id="1.10.150.80">
    <property type="entry name" value="HRDC domain"/>
    <property type="match status" value="1"/>
</dbReference>
<dbReference type="FunFam" id="3.40.50.300:FF:000296">
    <property type="entry name" value="ATP-dependent DNA helicase RecQ"/>
    <property type="match status" value="1"/>
</dbReference>
<evidence type="ECO:0000256" key="5">
    <source>
        <dbReference type="ARBA" id="ARBA00022801"/>
    </source>
</evidence>
<feature type="compositionally biased region" description="Acidic residues" evidence="13">
    <location>
        <begin position="52"/>
        <end position="61"/>
    </location>
</feature>
<evidence type="ECO:0000259" key="15">
    <source>
        <dbReference type="PROSITE" id="PS51192"/>
    </source>
</evidence>
<dbReference type="PROSITE" id="PS51194">
    <property type="entry name" value="HELICASE_CTER"/>
    <property type="match status" value="1"/>
</dbReference>
<dbReference type="GO" id="GO:0005524">
    <property type="term" value="F:ATP binding"/>
    <property type="evidence" value="ECO:0007669"/>
    <property type="project" value="UniProtKB-KW"/>
</dbReference>
<evidence type="ECO:0000259" key="16">
    <source>
        <dbReference type="PROSITE" id="PS51194"/>
    </source>
</evidence>
<dbReference type="GO" id="GO:0006260">
    <property type="term" value="P:DNA replication"/>
    <property type="evidence" value="ECO:0007669"/>
    <property type="project" value="InterPro"/>
</dbReference>
<reference evidence="17 18" key="1">
    <citation type="submission" date="2018-03" db="EMBL/GenBank/DDBJ databases">
        <authorList>
            <person name="Guldener U."/>
        </authorList>
    </citation>
    <scope>NUCLEOTIDE SEQUENCE [LARGE SCALE GENOMIC DNA]</scope>
    <source>
        <strain evidence="17 18">DAOM196992</strain>
    </source>
</reference>
<dbReference type="EC" id="5.6.2.4" evidence="12"/>
<keyword evidence="9" id="KW-0413">Isomerase</keyword>
<dbReference type="InterPro" id="IPR004589">
    <property type="entry name" value="DNA_helicase_ATP-dep_RecQ"/>
</dbReference>
<dbReference type="EMBL" id="OOIP01000007">
    <property type="protein sequence ID" value="SPO37473.1"/>
    <property type="molecule type" value="Genomic_DNA"/>
</dbReference>
<proteinExistence type="inferred from homology"/>
<dbReference type="InterPro" id="IPR011545">
    <property type="entry name" value="DEAD/DEAH_box_helicase_dom"/>
</dbReference>
<feature type="compositionally biased region" description="Pro residues" evidence="13">
    <location>
        <begin position="362"/>
        <end position="381"/>
    </location>
</feature>
<dbReference type="PANTHER" id="PTHR13710:SF153">
    <property type="entry name" value="RECQ-LIKE DNA HELICASE BLM"/>
    <property type="match status" value="1"/>
</dbReference>
<dbReference type="InterPro" id="IPR010997">
    <property type="entry name" value="HRDC-like_sf"/>
</dbReference>
<dbReference type="GO" id="GO:0003677">
    <property type="term" value="F:DNA binding"/>
    <property type="evidence" value="ECO:0007669"/>
    <property type="project" value="UniProtKB-KW"/>
</dbReference>